<protein>
    <recommendedName>
        <fullName evidence="12">Argonaute 2</fullName>
    </recommendedName>
</protein>
<dbReference type="InterPro" id="IPR014811">
    <property type="entry name" value="ArgoL1"/>
</dbReference>
<dbReference type="Gramene" id="Kaladp0058s0662.1.v1.1">
    <property type="protein sequence ID" value="Kaladp0058s0662.1.v1.1"/>
    <property type="gene ID" value="Kaladp0058s0662.v1.1"/>
</dbReference>
<dbReference type="EnsemblPlants" id="Kaladp0058s0662.1.v1.1">
    <property type="protein sequence ID" value="Kaladp0058s0662.1.v1.1"/>
    <property type="gene ID" value="Kaladp0058s0662.v1.1"/>
</dbReference>
<dbReference type="Pfam" id="PF08699">
    <property type="entry name" value="ArgoL1"/>
    <property type="match status" value="1"/>
</dbReference>
<dbReference type="GO" id="GO:0006417">
    <property type="term" value="P:regulation of translation"/>
    <property type="evidence" value="ECO:0007669"/>
    <property type="project" value="UniProtKB-KW"/>
</dbReference>
<keyword evidence="11" id="KW-1185">Reference proteome</keyword>
<accession>A0A7N0UAI9</accession>
<organism evidence="10 11">
    <name type="scientific">Kalanchoe fedtschenkoi</name>
    <name type="common">Lavender scallops</name>
    <name type="synonym">South American air plant</name>
    <dbReference type="NCBI Taxonomy" id="63787"/>
    <lineage>
        <taxon>Eukaryota</taxon>
        <taxon>Viridiplantae</taxon>
        <taxon>Streptophyta</taxon>
        <taxon>Embryophyta</taxon>
        <taxon>Tracheophyta</taxon>
        <taxon>Spermatophyta</taxon>
        <taxon>Magnoliopsida</taxon>
        <taxon>eudicotyledons</taxon>
        <taxon>Gunneridae</taxon>
        <taxon>Pentapetalae</taxon>
        <taxon>Saxifragales</taxon>
        <taxon>Crassulaceae</taxon>
        <taxon>Kalanchoe</taxon>
    </lineage>
</organism>
<keyword evidence="4" id="KW-0694">RNA-binding</keyword>
<dbReference type="InterPro" id="IPR003165">
    <property type="entry name" value="Piwi"/>
</dbReference>
<proteinExistence type="inferred from homology"/>
<dbReference type="CDD" id="cd04657">
    <property type="entry name" value="Piwi_ago-like"/>
    <property type="match status" value="1"/>
</dbReference>
<evidence type="ECO:0000256" key="6">
    <source>
        <dbReference type="ARBA" id="ARBA00023274"/>
    </source>
</evidence>
<evidence type="ECO:0000313" key="10">
    <source>
        <dbReference type="EnsemblPlants" id="Kaladp0058s0662.1.v1.1"/>
    </source>
</evidence>
<evidence type="ECO:0008006" key="12">
    <source>
        <dbReference type="Google" id="ProtNLM"/>
    </source>
</evidence>
<dbReference type="Pfam" id="PF02170">
    <property type="entry name" value="PAZ"/>
    <property type="match status" value="1"/>
</dbReference>
<dbReference type="SMART" id="SM00950">
    <property type="entry name" value="Piwi"/>
    <property type="match status" value="1"/>
</dbReference>
<sequence length="1004" mass="112296">MDGYGNTRGRGSRGGRTHSNARGGGGRGYGSDDRQPPNRQQASDRRTFGDQRRSGDPASGFPHPNYPDGSGNTRGRGGRTQSRGRGYGSYEHQPPNRHPQTQQQVSPSLGEQPLNNPPSRGWEKPAPSPHPQLSSVPDIQSLSITQKSPVDVQDCRGQMVPIRRPDSGGQAAKTSTTIIANHFPVRYSGSIVMGHYDIGIKPLQQSNRPVIKLKKSHFRLIRDQLSKNEPHQFPLSRTGYDGERNLYSCVELPCGEFKVKFSEAEDREGNEYIVKVKLVNQFDLSMPMIPRHVMQGLDVVTKEHPARHLIISGGSFFSPEFNASDNIGNGIIASSGFQHSLKLTSQGLALCVDYSVVPFRKPIGVIEFLQESLRGINLSDFRSSKKDVENVLIGLKVHVTHRQTSQKYTIRELTNKNTRQLTFQLMDPSGTSQQCVFLTDYFKDKYGWEVQHLDIPCLELGRKDKPNQVPMECCKIVPGQRIPKDWLGTDSARKLKDKSIVPPSIRMSKINGMLQWENGPCGGDVIGNFGIEVDRRMSKVKGRVIGSPELKIGGPQGRPSKVMVDRERCQWNLGGKCVLEGKSIDRWAVINFSDKFGGLDANMFIPSLIDRCMNLRIHLDVNPVYESARMDVLSSAQGLRSLLERISRRTEAERKGKPQIIVCAMTKRHDGYKLLKWISETEIGTITQCCLSGPANKANDQYLANLAMKMNAKLGGSNMELLNHLPRFEREKHVMLVGADVNHPSSNDVTVPSIAAVVATMNWPGANKYAARVRAQTHRCEKILNFSDMCLDLVKTYEGINSARPDRIVIFRDGVSESQFDMVLNQELADLKRVFKMQGYTPTITLIVARKRHLTRLFLEDTREGSRNANISPGTVVDTTIVHPSEFDFYLCSHHGVIGTSKPTHYHVLYDDHRFSSDDLQKFIYFVCFTFARCTKPVSLVTPVYYADLVAYRGRLYYEASQNTGFIGSASSSRSSSSAAPSVTIFNEQLMKLHSNLENSMFFI</sequence>
<dbReference type="GO" id="GO:0051607">
    <property type="term" value="P:defense response to virus"/>
    <property type="evidence" value="ECO:0007669"/>
    <property type="project" value="UniProtKB-ARBA"/>
</dbReference>
<keyword evidence="3" id="KW-0810">Translation regulation</keyword>
<evidence type="ECO:0000256" key="1">
    <source>
        <dbReference type="ARBA" id="ARBA00008201"/>
    </source>
</evidence>
<evidence type="ECO:0000313" key="11">
    <source>
        <dbReference type="Proteomes" id="UP000594263"/>
    </source>
</evidence>
<keyword evidence="2" id="KW-0678">Repressor</keyword>
<dbReference type="Gene3D" id="3.40.50.2300">
    <property type="match status" value="1"/>
</dbReference>
<dbReference type="SMART" id="SM01163">
    <property type="entry name" value="DUF1785"/>
    <property type="match status" value="1"/>
</dbReference>
<dbReference type="Gene3D" id="3.30.420.10">
    <property type="entry name" value="Ribonuclease H-like superfamily/Ribonuclease H"/>
    <property type="match status" value="1"/>
</dbReference>
<feature type="domain" description="PAZ" evidence="8">
    <location>
        <begin position="364"/>
        <end position="478"/>
    </location>
</feature>
<dbReference type="Pfam" id="PF16486">
    <property type="entry name" value="ArgoN"/>
    <property type="match status" value="1"/>
</dbReference>
<dbReference type="InterPro" id="IPR036085">
    <property type="entry name" value="PAZ_dom_sf"/>
</dbReference>
<comment type="similarity">
    <text evidence="1">Belongs to the argonaute family. Ago subfamily.</text>
</comment>
<evidence type="ECO:0000256" key="4">
    <source>
        <dbReference type="ARBA" id="ARBA00022884"/>
    </source>
</evidence>
<evidence type="ECO:0000256" key="3">
    <source>
        <dbReference type="ARBA" id="ARBA00022845"/>
    </source>
</evidence>
<dbReference type="PANTHER" id="PTHR22891">
    <property type="entry name" value="EUKARYOTIC TRANSLATION INITIATION FACTOR 2C"/>
    <property type="match status" value="1"/>
</dbReference>
<evidence type="ECO:0000256" key="7">
    <source>
        <dbReference type="SAM" id="MobiDB-lite"/>
    </source>
</evidence>
<dbReference type="Pfam" id="PF02171">
    <property type="entry name" value="Piwi"/>
    <property type="match status" value="1"/>
</dbReference>
<dbReference type="FunFam" id="2.170.260.10:FF:000008">
    <property type="entry name" value="Protein argonaute 7"/>
    <property type="match status" value="1"/>
</dbReference>
<dbReference type="InterPro" id="IPR032474">
    <property type="entry name" value="Argonaute_N"/>
</dbReference>
<dbReference type="InterPro" id="IPR036397">
    <property type="entry name" value="RNaseH_sf"/>
</dbReference>
<dbReference type="InterPro" id="IPR045246">
    <property type="entry name" value="Piwi_ago-like"/>
</dbReference>
<keyword evidence="5" id="KW-0943">RNA-mediated gene silencing</keyword>
<feature type="compositionally biased region" description="Polar residues" evidence="7">
    <location>
        <begin position="98"/>
        <end position="118"/>
    </location>
</feature>
<feature type="compositionally biased region" description="Low complexity" evidence="7">
    <location>
        <begin position="69"/>
        <end position="90"/>
    </location>
</feature>
<feature type="domain" description="Piwi" evidence="9">
    <location>
        <begin position="660"/>
        <end position="959"/>
    </location>
</feature>
<dbReference type="Proteomes" id="UP000594263">
    <property type="component" value="Unplaced"/>
</dbReference>
<reference evidence="10" key="1">
    <citation type="submission" date="2021-01" db="UniProtKB">
        <authorList>
            <consortium name="EnsemblPlants"/>
        </authorList>
    </citation>
    <scope>IDENTIFICATION</scope>
</reference>
<dbReference type="PROSITE" id="PS50822">
    <property type="entry name" value="PIWI"/>
    <property type="match status" value="1"/>
</dbReference>
<dbReference type="OMA" id="LENTMFF"/>
<evidence type="ECO:0000259" key="9">
    <source>
        <dbReference type="PROSITE" id="PS50822"/>
    </source>
</evidence>
<dbReference type="GO" id="GO:0003723">
    <property type="term" value="F:RNA binding"/>
    <property type="evidence" value="ECO:0007669"/>
    <property type="project" value="UniProtKB-KW"/>
</dbReference>
<dbReference type="CDD" id="cd02846">
    <property type="entry name" value="PAZ_argonaute_like"/>
    <property type="match status" value="1"/>
</dbReference>
<keyword evidence="6" id="KW-0687">Ribonucleoprotein</keyword>
<feature type="region of interest" description="Disordered" evidence="7">
    <location>
        <begin position="1"/>
        <end position="136"/>
    </location>
</feature>
<dbReference type="InterPro" id="IPR012337">
    <property type="entry name" value="RNaseH-like_sf"/>
</dbReference>
<evidence type="ECO:0000259" key="8">
    <source>
        <dbReference type="PROSITE" id="PS50821"/>
    </source>
</evidence>
<evidence type="ECO:0000256" key="5">
    <source>
        <dbReference type="ARBA" id="ARBA00023158"/>
    </source>
</evidence>
<feature type="compositionally biased region" description="Basic and acidic residues" evidence="7">
    <location>
        <begin position="30"/>
        <end position="55"/>
    </location>
</feature>
<dbReference type="InterPro" id="IPR003100">
    <property type="entry name" value="PAZ_dom"/>
</dbReference>
<dbReference type="GO" id="GO:0031047">
    <property type="term" value="P:regulatory ncRNA-mediated gene silencing"/>
    <property type="evidence" value="ECO:0007669"/>
    <property type="project" value="UniProtKB-KW"/>
</dbReference>
<evidence type="ECO:0000256" key="2">
    <source>
        <dbReference type="ARBA" id="ARBA00022491"/>
    </source>
</evidence>
<dbReference type="SUPFAM" id="SSF101690">
    <property type="entry name" value="PAZ domain"/>
    <property type="match status" value="1"/>
</dbReference>
<dbReference type="PROSITE" id="PS50821">
    <property type="entry name" value="PAZ"/>
    <property type="match status" value="1"/>
</dbReference>
<dbReference type="GO" id="GO:1990904">
    <property type="term" value="C:ribonucleoprotein complex"/>
    <property type="evidence" value="ECO:0007669"/>
    <property type="project" value="UniProtKB-KW"/>
</dbReference>
<name>A0A7N0UAI9_KALFE</name>
<dbReference type="AlphaFoldDB" id="A0A7N0UAI9"/>
<dbReference type="SUPFAM" id="SSF53098">
    <property type="entry name" value="Ribonuclease H-like"/>
    <property type="match status" value="1"/>
</dbReference>
<dbReference type="Gene3D" id="2.170.260.10">
    <property type="entry name" value="paz domain"/>
    <property type="match status" value="1"/>
</dbReference>
<dbReference type="SMART" id="SM00949">
    <property type="entry name" value="PAZ"/>
    <property type="match status" value="1"/>
</dbReference>